<feature type="region of interest" description="Disordered" evidence="9">
    <location>
        <begin position="451"/>
        <end position="480"/>
    </location>
</feature>
<dbReference type="GO" id="GO:0140359">
    <property type="term" value="F:ABC-type transporter activity"/>
    <property type="evidence" value="ECO:0007669"/>
    <property type="project" value="InterPro"/>
</dbReference>
<dbReference type="CDD" id="cd03250">
    <property type="entry name" value="ABCC_MRP_domain1"/>
    <property type="match status" value="1"/>
</dbReference>
<dbReference type="PROSITE" id="PS50929">
    <property type="entry name" value="ABC_TM1F"/>
    <property type="match status" value="2"/>
</dbReference>
<keyword evidence="4" id="KW-0677">Repeat</keyword>
<evidence type="ECO:0000256" key="6">
    <source>
        <dbReference type="ARBA" id="ARBA00022840"/>
    </source>
</evidence>
<proteinExistence type="predicted"/>
<evidence type="ECO:0000259" key="13">
    <source>
        <dbReference type="PROSITE" id="PS50929"/>
    </source>
</evidence>
<comment type="subcellular location">
    <subcellularLocation>
        <location evidence="1">Vacuole membrane</location>
        <topology evidence="1">Multi-pass membrane protein</topology>
    </subcellularLocation>
</comment>
<dbReference type="InterPro" id="IPR027417">
    <property type="entry name" value="P-loop_NTPase"/>
</dbReference>
<dbReference type="Proteomes" id="UP000696485">
    <property type="component" value="Unassembled WGS sequence"/>
</dbReference>
<evidence type="ECO:0000256" key="1">
    <source>
        <dbReference type="ARBA" id="ARBA00004128"/>
    </source>
</evidence>
<keyword evidence="2" id="KW-0813">Transport</keyword>
<evidence type="ECO:0000313" key="15">
    <source>
        <dbReference type="Proteomes" id="UP000696485"/>
    </source>
</evidence>
<name>A0A9P5SH55_9FUNG</name>
<dbReference type="InterPro" id="IPR036640">
    <property type="entry name" value="ABC1_TM_sf"/>
</dbReference>
<feature type="transmembrane region" description="Helical" evidence="10">
    <location>
        <begin position="88"/>
        <end position="112"/>
    </location>
</feature>
<evidence type="ECO:0000256" key="11">
    <source>
        <dbReference type="SAM" id="SignalP"/>
    </source>
</evidence>
<dbReference type="InterPro" id="IPR011527">
    <property type="entry name" value="ABC1_TM_dom"/>
</dbReference>
<dbReference type="SUPFAM" id="SSF52540">
    <property type="entry name" value="P-loop containing nucleoside triphosphate hydrolases"/>
    <property type="match status" value="2"/>
</dbReference>
<evidence type="ECO:0000256" key="2">
    <source>
        <dbReference type="ARBA" id="ARBA00022448"/>
    </source>
</evidence>
<dbReference type="InterPro" id="IPR003439">
    <property type="entry name" value="ABC_transporter-like_ATP-bd"/>
</dbReference>
<evidence type="ECO:0000256" key="5">
    <source>
        <dbReference type="ARBA" id="ARBA00022741"/>
    </source>
</evidence>
<keyword evidence="11" id="KW-0732">Signal</keyword>
<dbReference type="InterPro" id="IPR003593">
    <property type="entry name" value="AAA+_ATPase"/>
</dbReference>
<dbReference type="EMBL" id="JAAAUY010000830">
    <property type="protein sequence ID" value="KAF9326068.1"/>
    <property type="molecule type" value="Genomic_DNA"/>
</dbReference>
<evidence type="ECO:0000256" key="8">
    <source>
        <dbReference type="ARBA" id="ARBA00023136"/>
    </source>
</evidence>
<dbReference type="InterPro" id="IPR044726">
    <property type="entry name" value="ABCC_6TM_D2"/>
</dbReference>
<feature type="transmembrane region" description="Helical" evidence="10">
    <location>
        <begin position="564"/>
        <end position="587"/>
    </location>
</feature>
<feature type="domain" description="ABC transporter" evidence="12">
    <location>
        <begin position="222"/>
        <end position="446"/>
    </location>
</feature>
<dbReference type="InterPro" id="IPR050173">
    <property type="entry name" value="ABC_transporter_C-like"/>
</dbReference>
<feature type="chain" id="PRO_5040140314" evidence="11">
    <location>
        <begin position="26"/>
        <end position="1108"/>
    </location>
</feature>
<dbReference type="Pfam" id="PF00664">
    <property type="entry name" value="ABC_membrane"/>
    <property type="match status" value="2"/>
</dbReference>
<keyword evidence="5" id="KW-0547">Nucleotide-binding</keyword>
<sequence>MLYSTMGWSALCGLTCILISAPIQAWVGEFLDTARDAKLGAMDSRIQLMTEILGNIKIIKLYAYEEGFRSKIQAFRNEELSIMRKSGVVLAVLSLVYTCFPFLMAFISFAVYATIGGPSFTPGEINSQVVFVSMTLFGLLDRPVGCMSLVIEATVGIRVATRRIQKFLLKEELDPRNTEHEPTLPKDPTAPVIVLKDATFAWKTESKPLDETEEDEEDEANESTALLSNSSEQTNEPTLTNVNVEITRGHLTAVVGRVGQGKSSLLSAIIGDMYKRQGRAMICGSVAYVPQQAWIVNASVRDNITFGKTFEKERYDHILFASGLLPDLAILAAGDQTEIGERGINLSGGQKQRLSLARAAYQDADIYLLDDPLSAVDAHVDQHLWTHLIGPEGLFKNKTRVLVTHGINHLEQVDHILVIKNGQVSEKGHYKTLMKVKQGFYQLIKEFSVSHRNKKKQKRGQKASESSTPSSSSTSINGDESCTIVAEDEAEKEGGSGELIEDEEVKDGLVTWKTFVSYCKLMSYYFAGLILVAFVLWQGLQLSVPFWLQHWTATVDSNTHSTSYYLGVYAVLMALYMAVDVYTTFLCTVEAPLYAAKALHENLLAKVLRLPMSFFDTTPQGRVLNRFSNDIAGVDEHIPEALLSFMACLFNLVGSLLILCFVTPVFLLAIPVLAVFYLLLQAYFLRTSNILRRLDAVARSPLYQHFTETLNGVSSIRAMQLSAQFTAKNDSHANTSSNANYAVLMNNRWLAARIEALSSVAILVAALLIVFSRGTLSPSMCGLALSNMIQITSYAIFSLRSYCDLQGQLVSIERVNEYLHKRTEAPAETGVYLPKQWPQQGKIVFKNYSTRYREGQDLVMKNVSFTVQPAEKVGIVGRTGAGKSSLTLALFRIIEAADSYWARSSAQDLTDSSALEQEPLLDGGSIEIDGVDISTVGLQTLRQHLAIIPQDPTLFAGTVRDNLDPNGEASDADLWEALERAHLKDHVSSLAGGLTYEVAQNGENFSVGQRSLICLARALLRKTKILILDEATAAVDVETDELIQKTIREEFKDRTILTIAHRIKTVMDSDKILVLEQGRVEEYESPKTLLARKGLFHSLAEQAGEVSH</sequence>
<dbReference type="PANTHER" id="PTHR24223:SF443">
    <property type="entry name" value="MULTIDRUG-RESISTANCE LIKE PROTEIN 1, ISOFORM I"/>
    <property type="match status" value="1"/>
</dbReference>
<dbReference type="SMART" id="SM00382">
    <property type="entry name" value="AAA"/>
    <property type="match status" value="2"/>
</dbReference>
<dbReference type="AlphaFoldDB" id="A0A9P5SH55"/>
<feature type="compositionally biased region" description="Low complexity" evidence="9">
    <location>
        <begin position="464"/>
        <end position="475"/>
    </location>
</feature>
<keyword evidence="8 10" id="KW-0472">Membrane</keyword>
<dbReference type="Gene3D" id="3.40.50.300">
    <property type="entry name" value="P-loop containing nucleotide triphosphate hydrolases"/>
    <property type="match status" value="2"/>
</dbReference>
<feature type="region of interest" description="Disordered" evidence="9">
    <location>
        <begin position="205"/>
        <end position="241"/>
    </location>
</feature>
<evidence type="ECO:0000259" key="12">
    <source>
        <dbReference type="PROSITE" id="PS50893"/>
    </source>
</evidence>
<keyword evidence="6" id="KW-0067">ATP-binding</keyword>
<feature type="compositionally biased region" description="Acidic residues" evidence="9">
    <location>
        <begin position="211"/>
        <end position="221"/>
    </location>
</feature>
<dbReference type="Gene3D" id="1.20.1560.10">
    <property type="entry name" value="ABC transporter type 1, transmembrane domain"/>
    <property type="match status" value="2"/>
</dbReference>
<dbReference type="SUPFAM" id="SSF90123">
    <property type="entry name" value="ABC transporter transmembrane region"/>
    <property type="match status" value="2"/>
</dbReference>
<feature type="transmembrane region" description="Helical" evidence="10">
    <location>
        <begin position="665"/>
        <end position="685"/>
    </location>
</feature>
<feature type="compositionally biased region" description="Polar residues" evidence="9">
    <location>
        <begin position="222"/>
        <end position="241"/>
    </location>
</feature>
<dbReference type="GO" id="GO:0000329">
    <property type="term" value="C:fungal-type vacuole membrane"/>
    <property type="evidence" value="ECO:0007669"/>
    <property type="project" value="UniProtKB-ARBA"/>
</dbReference>
<keyword evidence="7 10" id="KW-1133">Transmembrane helix</keyword>
<dbReference type="CDD" id="cd03244">
    <property type="entry name" value="ABCC_MRP_domain2"/>
    <property type="match status" value="1"/>
</dbReference>
<feature type="domain" description="ABC transporter" evidence="12">
    <location>
        <begin position="843"/>
        <end position="1102"/>
    </location>
</feature>
<feature type="domain" description="ABC transmembrane type-1" evidence="13">
    <location>
        <begin position="1"/>
        <end position="140"/>
    </location>
</feature>
<dbReference type="GO" id="GO:0016887">
    <property type="term" value="F:ATP hydrolysis activity"/>
    <property type="evidence" value="ECO:0007669"/>
    <property type="project" value="InterPro"/>
</dbReference>
<dbReference type="PANTHER" id="PTHR24223">
    <property type="entry name" value="ATP-BINDING CASSETTE SUB-FAMILY C"/>
    <property type="match status" value="1"/>
</dbReference>
<feature type="domain" description="ABC transmembrane type-1" evidence="13">
    <location>
        <begin position="529"/>
        <end position="807"/>
    </location>
</feature>
<keyword evidence="15" id="KW-1185">Reference proteome</keyword>
<dbReference type="PROSITE" id="PS00211">
    <property type="entry name" value="ABC_TRANSPORTER_1"/>
    <property type="match status" value="2"/>
</dbReference>
<comment type="caution">
    <text evidence="14">The sequence shown here is derived from an EMBL/GenBank/DDBJ whole genome shotgun (WGS) entry which is preliminary data.</text>
</comment>
<evidence type="ECO:0000256" key="3">
    <source>
        <dbReference type="ARBA" id="ARBA00022692"/>
    </source>
</evidence>
<evidence type="ECO:0000256" key="10">
    <source>
        <dbReference type="SAM" id="Phobius"/>
    </source>
</evidence>
<accession>A0A9P5SH55</accession>
<dbReference type="PROSITE" id="PS50893">
    <property type="entry name" value="ABC_TRANSPORTER_2"/>
    <property type="match status" value="2"/>
</dbReference>
<protein>
    <submittedName>
        <fullName evidence="14">Uncharacterized protein</fullName>
    </submittedName>
</protein>
<evidence type="ECO:0000256" key="4">
    <source>
        <dbReference type="ARBA" id="ARBA00022737"/>
    </source>
</evidence>
<evidence type="ECO:0000256" key="7">
    <source>
        <dbReference type="ARBA" id="ARBA00022989"/>
    </source>
</evidence>
<organism evidence="14 15">
    <name type="scientific">Podila minutissima</name>
    <dbReference type="NCBI Taxonomy" id="64525"/>
    <lineage>
        <taxon>Eukaryota</taxon>
        <taxon>Fungi</taxon>
        <taxon>Fungi incertae sedis</taxon>
        <taxon>Mucoromycota</taxon>
        <taxon>Mortierellomycotina</taxon>
        <taxon>Mortierellomycetes</taxon>
        <taxon>Mortierellales</taxon>
        <taxon>Mortierellaceae</taxon>
        <taxon>Podila</taxon>
    </lineage>
</organism>
<feature type="transmembrane region" description="Helical" evidence="10">
    <location>
        <begin position="523"/>
        <end position="544"/>
    </location>
</feature>
<feature type="transmembrane region" description="Helical" evidence="10">
    <location>
        <begin position="750"/>
        <end position="771"/>
    </location>
</feature>
<evidence type="ECO:0000313" key="14">
    <source>
        <dbReference type="EMBL" id="KAF9326068.1"/>
    </source>
</evidence>
<keyword evidence="3 10" id="KW-0812">Transmembrane</keyword>
<dbReference type="CDD" id="cd18580">
    <property type="entry name" value="ABC_6TM_ABCC_D2"/>
    <property type="match status" value="1"/>
</dbReference>
<feature type="signal peptide" evidence="11">
    <location>
        <begin position="1"/>
        <end position="25"/>
    </location>
</feature>
<dbReference type="GO" id="GO:0005524">
    <property type="term" value="F:ATP binding"/>
    <property type="evidence" value="ECO:0007669"/>
    <property type="project" value="UniProtKB-KW"/>
</dbReference>
<dbReference type="FunFam" id="3.40.50.300:FF:000997">
    <property type="entry name" value="Multidrug resistance-associated protein 1"/>
    <property type="match status" value="1"/>
</dbReference>
<gene>
    <name evidence="14" type="ORF">BG006_010489</name>
</gene>
<dbReference type="Pfam" id="PF00005">
    <property type="entry name" value="ABC_tran"/>
    <property type="match status" value="2"/>
</dbReference>
<reference evidence="14" key="1">
    <citation type="journal article" date="2020" name="Fungal Divers.">
        <title>Resolving the Mortierellaceae phylogeny through synthesis of multi-gene phylogenetics and phylogenomics.</title>
        <authorList>
            <person name="Vandepol N."/>
            <person name="Liber J."/>
            <person name="Desiro A."/>
            <person name="Na H."/>
            <person name="Kennedy M."/>
            <person name="Barry K."/>
            <person name="Grigoriev I.V."/>
            <person name="Miller A.N."/>
            <person name="O'Donnell K."/>
            <person name="Stajich J.E."/>
            <person name="Bonito G."/>
        </authorList>
    </citation>
    <scope>NUCLEOTIDE SEQUENCE</scope>
    <source>
        <strain evidence="14">NVP1</strain>
    </source>
</reference>
<dbReference type="FunFam" id="3.40.50.300:FF:000604">
    <property type="entry name" value="ABC transporter B family member 28"/>
    <property type="match status" value="1"/>
</dbReference>
<evidence type="ECO:0000256" key="9">
    <source>
        <dbReference type="SAM" id="MobiDB-lite"/>
    </source>
</evidence>
<dbReference type="FunFam" id="1.20.1560.10:FF:000010">
    <property type="entry name" value="Multidrug resistance-associated ABC transporter"/>
    <property type="match status" value="1"/>
</dbReference>
<dbReference type="InterPro" id="IPR017871">
    <property type="entry name" value="ABC_transporter-like_CS"/>
</dbReference>
<feature type="compositionally biased region" description="Basic residues" evidence="9">
    <location>
        <begin position="451"/>
        <end position="461"/>
    </location>
</feature>